<evidence type="ECO:0000256" key="2">
    <source>
        <dbReference type="ARBA" id="ARBA00009183"/>
    </source>
</evidence>
<keyword evidence="8" id="KW-1185">Reference proteome</keyword>
<proteinExistence type="inferred from homology"/>
<accession>A0A409W9L7</accession>
<dbReference type="PANTHER" id="PTHR43539:SF26">
    <property type="entry name" value="MONOOXYGENASE, PUTATIVE-RELATED"/>
    <property type="match status" value="1"/>
</dbReference>
<dbReference type="FunFam" id="3.50.50.60:FF:000023">
    <property type="entry name" value="Dimethylaniline monooxygenase [N-oxide-forming]"/>
    <property type="match status" value="1"/>
</dbReference>
<comment type="similarity">
    <text evidence="2">Belongs to the FMO family.</text>
</comment>
<dbReference type="GO" id="GO:0050660">
    <property type="term" value="F:flavin adenine dinucleotide binding"/>
    <property type="evidence" value="ECO:0007669"/>
    <property type="project" value="TreeGrafter"/>
</dbReference>
<dbReference type="PANTHER" id="PTHR43539">
    <property type="entry name" value="FLAVIN-BINDING MONOOXYGENASE-LIKE PROTEIN (AFU_ORTHOLOGUE AFUA_4G09220)"/>
    <property type="match status" value="1"/>
</dbReference>
<keyword evidence="6" id="KW-0560">Oxidoreductase</keyword>
<dbReference type="InterPro" id="IPR036188">
    <property type="entry name" value="FAD/NAD-bd_sf"/>
</dbReference>
<evidence type="ECO:0000256" key="4">
    <source>
        <dbReference type="ARBA" id="ARBA00022827"/>
    </source>
</evidence>
<dbReference type="Proteomes" id="UP000284842">
    <property type="component" value="Unassembled WGS sequence"/>
</dbReference>
<dbReference type="InParanoid" id="A0A409W9L7"/>
<protein>
    <recommendedName>
        <fullName evidence="9">FAD/NAD(P)-binding domain-containing protein</fullName>
    </recommendedName>
</protein>
<dbReference type="Pfam" id="PF13738">
    <property type="entry name" value="Pyr_redox_3"/>
    <property type="match status" value="1"/>
</dbReference>
<name>A0A409W9L7_9AGAR</name>
<dbReference type="Gene3D" id="3.50.50.60">
    <property type="entry name" value="FAD/NAD(P)-binding domain"/>
    <property type="match status" value="1"/>
</dbReference>
<evidence type="ECO:0008006" key="9">
    <source>
        <dbReference type="Google" id="ProtNLM"/>
    </source>
</evidence>
<dbReference type="EMBL" id="NHTK01005692">
    <property type="protein sequence ID" value="PPQ75216.1"/>
    <property type="molecule type" value="Genomic_DNA"/>
</dbReference>
<dbReference type="OrthoDB" id="74360at2759"/>
<dbReference type="STRING" id="181874.A0A409W9L7"/>
<evidence type="ECO:0000256" key="1">
    <source>
        <dbReference type="ARBA" id="ARBA00001974"/>
    </source>
</evidence>
<sequence>MVLNHDIYPAFPFPTLDRLGIPNSSTPTSLGTLTIDKARSVAQGWLQDFSLAMHNQDVYRIMGLLHDGRGDVPAWWRDMLSFTWDFRTFRGEVKIKAFLQARLGFTRPSEFVLDDASISVDRPYEDILWISLSFTFKTKVGSGSGIIRLIPTPISSADTSSSVDSVQLKWRAFTVYTNLEALHNFPEKIGPNRSFASNHGDWESQRLHALEFKDKNPEVLIIGGGHCGLAVAARLKALGVCSLIVEKNEEIGDNWRNRYEGLCLHDPVWFDHMPYLPFPPTWPVFTPALKFANWLKFYADAMELSVWTSSSVTSLGQNAQSLEWTVTVVRKTAAADNGDEIEERILRVKHVVFATGFGGVTPNTPMYPGMDTFKGQILHSTQHKKASDHTGKKVVVVGSCTSAHDIATEYYSHNIDVTLFQRSSSSTYIMSCDKAWPIVFKGTYWEGGLPTERCDRLTASWGYHAFTELGARRVRSIAQGVDRDLLDGLKQVGFKTNLGIKDTGFSLLARTKAGGYYLDTGASQLIIDGKIKLKATSDIQAFTESGITFEDGTHLDADVVIFATGLGDPKENIDVLVGPNVAPRVKPLWGLNEEGELRGAWREVGLPGLWCMLGNLAFARFHSMHVALQIKAMLEGLFLTGERYSAE</sequence>
<keyword evidence="5" id="KW-0521">NADP</keyword>
<dbReference type="AlphaFoldDB" id="A0A409W9L7"/>
<keyword evidence="4" id="KW-0274">FAD</keyword>
<gene>
    <name evidence="7" type="ORF">CVT24_010175</name>
</gene>
<dbReference type="PRINTS" id="PR00411">
    <property type="entry name" value="PNDRDTASEI"/>
</dbReference>
<keyword evidence="3" id="KW-0285">Flavoprotein</keyword>
<evidence type="ECO:0000256" key="6">
    <source>
        <dbReference type="ARBA" id="ARBA00023002"/>
    </source>
</evidence>
<evidence type="ECO:0000313" key="7">
    <source>
        <dbReference type="EMBL" id="PPQ75216.1"/>
    </source>
</evidence>
<comment type="caution">
    <text evidence="7">The sequence shown here is derived from an EMBL/GenBank/DDBJ whole genome shotgun (WGS) entry which is preliminary data.</text>
</comment>
<evidence type="ECO:0000256" key="3">
    <source>
        <dbReference type="ARBA" id="ARBA00022630"/>
    </source>
</evidence>
<reference evidence="7 8" key="1">
    <citation type="journal article" date="2018" name="Evol. Lett.">
        <title>Horizontal gene cluster transfer increased hallucinogenic mushroom diversity.</title>
        <authorList>
            <person name="Reynolds H.T."/>
            <person name="Vijayakumar V."/>
            <person name="Gluck-Thaler E."/>
            <person name="Korotkin H.B."/>
            <person name="Matheny P.B."/>
            <person name="Slot J.C."/>
        </authorList>
    </citation>
    <scope>NUCLEOTIDE SEQUENCE [LARGE SCALE GENOMIC DNA]</scope>
    <source>
        <strain evidence="7 8">2629</strain>
    </source>
</reference>
<evidence type="ECO:0000256" key="5">
    <source>
        <dbReference type="ARBA" id="ARBA00022857"/>
    </source>
</evidence>
<dbReference type="SUPFAM" id="SSF51905">
    <property type="entry name" value="FAD/NAD(P)-binding domain"/>
    <property type="match status" value="2"/>
</dbReference>
<dbReference type="InterPro" id="IPR050982">
    <property type="entry name" value="Auxin_biosynth/cation_transpt"/>
</dbReference>
<evidence type="ECO:0000313" key="8">
    <source>
        <dbReference type="Proteomes" id="UP000284842"/>
    </source>
</evidence>
<comment type="cofactor">
    <cofactor evidence="1">
        <name>FAD</name>
        <dbReference type="ChEBI" id="CHEBI:57692"/>
    </cofactor>
</comment>
<dbReference type="GO" id="GO:0004497">
    <property type="term" value="F:monooxygenase activity"/>
    <property type="evidence" value="ECO:0007669"/>
    <property type="project" value="TreeGrafter"/>
</dbReference>
<organism evidence="7 8">
    <name type="scientific">Panaeolus cyanescens</name>
    <dbReference type="NCBI Taxonomy" id="181874"/>
    <lineage>
        <taxon>Eukaryota</taxon>
        <taxon>Fungi</taxon>
        <taxon>Dikarya</taxon>
        <taxon>Basidiomycota</taxon>
        <taxon>Agaricomycotina</taxon>
        <taxon>Agaricomycetes</taxon>
        <taxon>Agaricomycetidae</taxon>
        <taxon>Agaricales</taxon>
        <taxon>Agaricineae</taxon>
        <taxon>Galeropsidaceae</taxon>
        <taxon>Panaeolus</taxon>
    </lineage>
</organism>